<dbReference type="Proteomes" id="UP000807769">
    <property type="component" value="Unassembled WGS sequence"/>
</dbReference>
<dbReference type="InterPro" id="IPR000192">
    <property type="entry name" value="Aminotrans_V_dom"/>
</dbReference>
<accession>A0A9P7EIT0</accession>
<dbReference type="SUPFAM" id="SSF53383">
    <property type="entry name" value="PLP-dependent transferases"/>
    <property type="match status" value="1"/>
</dbReference>
<reference evidence="3" key="1">
    <citation type="journal article" date="2020" name="New Phytol.">
        <title>Comparative genomics reveals dynamic genome evolution in host specialist ectomycorrhizal fungi.</title>
        <authorList>
            <person name="Lofgren L.A."/>
            <person name="Nguyen N.H."/>
            <person name="Vilgalys R."/>
            <person name="Ruytinx J."/>
            <person name="Liao H.L."/>
            <person name="Branco S."/>
            <person name="Kuo A."/>
            <person name="LaButti K."/>
            <person name="Lipzen A."/>
            <person name="Andreopoulos W."/>
            <person name="Pangilinan J."/>
            <person name="Riley R."/>
            <person name="Hundley H."/>
            <person name="Na H."/>
            <person name="Barry K."/>
            <person name="Grigoriev I.V."/>
            <person name="Stajich J.E."/>
            <person name="Kennedy P.G."/>
        </authorList>
    </citation>
    <scope>NUCLEOTIDE SEQUENCE</scope>
    <source>
        <strain evidence="3">MN1</strain>
    </source>
</reference>
<evidence type="ECO:0000313" key="4">
    <source>
        <dbReference type="Proteomes" id="UP000807769"/>
    </source>
</evidence>
<dbReference type="OrthoDB" id="5978656at2759"/>
<dbReference type="PANTHER" id="PTHR43092:SF2">
    <property type="entry name" value="HERCYNYLCYSTEINE SULFOXIDE LYASE"/>
    <property type="match status" value="1"/>
</dbReference>
<dbReference type="AlphaFoldDB" id="A0A9P7EIT0"/>
<evidence type="ECO:0000256" key="1">
    <source>
        <dbReference type="ARBA" id="ARBA00022898"/>
    </source>
</evidence>
<name>A0A9P7EIT0_9AGAM</name>
<proteinExistence type="predicted"/>
<dbReference type="InterPro" id="IPR015424">
    <property type="entry name" value="PyrdxlP-dep_Trfase"/>
</dbReference>
<sequence>MSSESAPTSNAELDKQAPPSFGHAMHKLFEFDPSYVNLNHGSYGSSPKPVRVACDKLNTRIEANPDKFLRIECIHHWIEARTRVAKLIGADVDECVLVNNTLHGISTILRNFEWHEGDIIIETTTTYNAVSRAIKYLGDIPPYPQVSIFNLHWQEHIRQTRKVVTVVDAIAANPGVRLPWKEMVAICRGAGVWSVVDAAHSIGQEVDINLSEAKPDFWISTCHKWLFAKRSCAVLYVPKRNQHVIKSCIPTPRNYCSPRDKDYNGPQSFVNLFESLDFRQWLGGEHKINKYTHNLAIAGGKYLASLLGTSVMDPDGDLTLNMVNVELPIPGDIKYSNEINNLLRTTLLIEWNVYAIHYYHNGKWWTRCSVQIWNEISDFEVLADAFKDACQKVVKFARQ</sequence>
<dbReference type="InterPro" id="IPR015421">
    <property type="entry name" value="PyrdxlP-dep_Trfase_major"/>
</dbReference>
<feature type="domain" description="Aminotransferase class V" evidence="2">
    <location>
        <begin position="53"/>
        <end position="243"/>
    </location>
</feature>
<gene>
    <name evidence="3" type="ORF">BJ212DRAFT_1444956</name>
</gene>
<protein>
    <submittedName>
        <fullName evidence="3">Pyridoxal phosphate-dependent transferase</fullName>
    </submittedName>
</protein>
<dbReference type="Gene3D" id="3.40.640.10">
    <property type="entry name" value="Type I PLP-dependent aspartate aminotransferase-like (Major domain)"/>
    <property type="match status" value="1"/>
</dbReference>
<dbReference type="GeneID" id="64632050"/>
<keyword evidence="3" id="KW-0808">Transferase</keyword>
<evidence type="ECO:0000313" key="3">
    <source>
        <dbReference type="EMBL" id="KAG1822665.1"/>
    </source>
</evidence>
<evidence type="ECO:0000259" key="2">
    <source>
        <dbReference type="Pfam" id="PF00266"/>
    </source>
</evidence>
<comment type="caution">
    <text evidence="3">The sequence shown here is derived from an EMBL/GenBank/DDBJ whole genome shotgun (WGS) entry which is preliminary data.</text>
</comment>
<dbReference type="RefSeq" id="XP_041197071.1">
    <property type="nucleotide sequence ID" value="XM_041338034.1"/>
</dbReference>
<keyword evidence="1" id="KW-0663">Pyridoxal phosphate</keyword>
<dbReference type="EMBL" id="JABBWG010000005">
    <property type="protein sequence ID" value="KAG1822665.1"/>
    <property type="molecule type" value="Genomic_DNA"/>
</dbReference>
<organism evidence="3 4">
    <name type="scientific">Suillus subaureus</name>
    <dbReference type="NCBI Taxonomy" id="48587"/>
    <lineage>
        <taxon>Eukaryota</taxon>
        <taxon>Fungi</taxon>
        <taxon>Dikarya</taxon>
        <taxon>Basidiomycota</taxon>
        <taxon>Agaricomycotina</taxon>
        <taxon>Agaricomycetes</taxon>
        <taxon>Agaricomycetidae</taxon>
        <taxon>Boletales</taxon>
        <taxon>Suillineae</taxon>
        <taxon>Suillaceae</taxon>
        <taxon>Suillus</taxon>
    </lineage>
</organism>
<dbReference type="Pfam" id="PF00266">
    <property type="entry name" value="Aminotran_5"/>
    <property type="match status" value="1"/>
</dbReference>
<dbReference type="GO" id="GO:0016740">
    <property type="term" value="F:transferase activity"/>
    <property type="evidence" value="ECO:0007669"/>
    <property type="project" value="UniProtKB-KW"/>
</dbReference>
<dbReference type="PANTHER" id="PTHR43092">
    <property type="entry name" value="L-CYSTEINE DESULFHYDRASE"/>
    <property type="match status" value="1"/>
</dbReference>
<keyword evidence="4" id="KW-1185">Reference proteome</keyword>